<evidence type="ECO:0000256" key="3">
    <source>
        <dbReference type="ARBA" id="ARBA00022723"/>
    </source>
</evidence>
<evidence type="ECO:0000259" key="7">
    <source>
        <dbReference type="PROSITE" id="PS50089"/>
    </source>
</evidence>
<keyword evidence="5" id="KW-0862">Zinc</keyword>
<proteinExistence type="predicted"/>
<evidence type="ECO:0000256" key="2">
    <source>
        <dbReference type="ARBA" id="ARBA00012483"/>
    </source>
</evidence>
<evidence type="ECO:0000256" key="1">
    <source>
        <dbReference type="ARBA" id="ARBA00000900"/>
    </source>
</evidence>
<evidence type="ECO:0000313" key="9">
    <source>
        <dbReference type="Proteomes" id="UP001187192"/>
    </source>
</evidence>
<dbReference type="Pfam" id="PF13639">
    <property type="entry name" value="zf-RING_2"/>
    <property type="match status" value="1"/>
</dbReference>
<keyword evidence="4 6" id="KW-0863">Zinc-finger</keyword>
<dbReference type="InterPro" id="IPR013083">
    <property type="entry name" value="Znf_RING/FYVE/PHD"/>
</dbReference>
<organism evidence="8 9">
    <name type="scientific">Ficus carica</name>
    <name type="common">Common fig</name>
    <dbReference type="NCBI Taxonomy" id="3494"/>
    <lineage>
        <taxon>Eukaryota</taxon>
        <taxon>Viridiplantae</taxon>
        <taxon>Streptophyta</taxon>
        <taxon>Embryophyta</taxon>
        <taxon>Tracheophyta</taxon>
        <taxon>Spermatophyta</taxon>
        <taxon>Magnoliopsida</taxon>
        <taxon>eudicotyledons</taxon>
        <taxon>Gunneridae</taxon>
        <taxon>Pentapetalae</taxon>
        <taxon>rosids</taxon>
        <taxon>fabids</taxon>
        <taxon>Rosales</taxon>
        <taxon>Moraceae</taxon>
        <taxon>Ficeae</taxon>
        <taxon>Ficus</taxon>
    </lineage>
</organism>
<name>A0AA87ZCU5_FICCA</name>
<sequence>MMPEIDIEINLQTHLENNISLQFSWDSENLAVNIEDRNVASIIIDVRNDNGSIYCEISADDYLDQLMDVIEPLIFDVNLSEAALTLKPATEPSVEALEKMTYEEYCRSSCDDPSELTCAICMEVVVIDSHLTRMPCSHLFHSGCILSWLNTSHTCPICRFELPC</sequence>
<evidence type="ECO:0000256" key="6">
    <source>
        <dbReference type="PROSITE-ProRule" id="PRU00175"/>
    </source>
</evidence>
<feature type="domain" description="RING-type" evidence="7">
    <location>
        <begin position="118"/>
        <end position="159"/>
    </location>
</feature>
<keyword evidence="3" id="KW-0479">Metal-binding</keyword>
<keyword evidence="9" id="KW-1185">Reference proteome</keyword>
<evidence type="ECO:0000256" key="5">
    <source>
        <dbReference type="ARBA" id="ARBA00022833"/>
    </source>
</evidence>
<dbReference type="GO" id="GO:0008270">
    <property type="term" value="F:zinc ion binding"/>
    <property type="evidence" value="ECO:0007669"/>
    <property type="project" value="UniProtKB-KW"/>
</dbReference>
<dbReference type="SMART" id="SM00184">
    <property type="entry name" value="RING"/>
    <property type="match status" value="1"/>
</dbReference>
<gene>
    <name evidence="8" type="ORF">TIFTF001_003707</name>
</gene>
<dbReference type="Gene3D" id="3.30.40.10">
    <property type="entry name" value="Zinc/RING finger domain, C3HC4 (zinc finger)"/>
    <property type="match status" value="1"/>
</dbReference>
<dbReference type="InterPro" id="IPR001841">
    <property type="entry name" value="Znf_RING"/>
</dbReference>
<evidence type="ECO:0000256" key="4">
    <source>
        <dbReference type="ARBA" id="ARBA00022771"/>
    </source>
</evidence>
<evidence type="ECO:0000313" key="8">
    <source>
        <dbReference type="EMBL" id="GMN32497.1"/>
    </source>
</evidence>
<dbReference type="GO" id="GO:0005737">
    <property type="term" value="C:cytoplasm"/>
    <property type="evidence" value="ECO:0007669"/>
    <property type="project" value="TreeGrafter"/>
</dbReference>
<dbReference type="EC" id="2.3.2.27" evidence="2"/>
<comment type="catalytic activity">
    <reaction evidence="1">
        <text>S-ubiquitinyl-[E2 ubiquitin-conjugating enzyme]-L-cysteine + [acceptor protein]-L-lysine = [E2 ubiquitin-conjugating enzyme]-L-cysteine + N(6)-ubiquitinyl-[acceptor protein]-L-lysine.</text>
        <dbReference type="EC" id="2.3.2.27"/>
    </reaction>
</comment>
<dbReference type="PANTHER" id="PTHR15710:SF217">
    <property type="entry name" value="E3 UBIQUITIN-PROTEIN LIGASE RDUF2"/>
    <property type="match status" value="1"/>
</dbReference>
<dbReference type="SUPFAM" id="SSF57850">
    <property type="entry name" value="RING/U-box"/>
    <property type="match status" value="1"/>
</dbReference>
<accession>A0AA87ZCU5</accession>
<protein>
    <recommendedName>
        <fullName evidence="2">RING-type E3 ubiquitin transferase</fullName>
        <ecNumber evidence="2">2.3.2.27</ecNumber>
    </recommendedName>
</protein>
<dbReference type="PANTHER" id="PTHR15710">
    <property type="entry name" value="E3 UBIQUITIN-PROTEIN LIGASE PRAJA"/>
    <property type="match status" value="1"/>
</dbReference>
<dbReference type="GO" id="GO:0061630">
    <property type="term" value="F:ubiquitin protein ligase activity"/>
    <property type="evidence" value="ECO:0007669"/>
    <property type="project" value="UniProtKB-EC"/>
</dbReference>
<dbReference type="EMBL" id="BTGU01000003">
    <property type="protein sequence ID" value="GMN32497.1"/>
    <property type="molecule type" value="Genomic_DNA"/>
</dbReference>
<dbReference type="GO" id="GO:0016567">
    <property type="term" value="P:protein ubiquitination"/>
    <property type="evidence" value="ECO:0007669"/>
    <property type="project" value="TreeGrafter"/>
</dbReference>
<dbReference type="AlphaFoldDB" id="A0AA87ZCU5"/>
<dbReference type="PROSITE" id="PS50089">
    <property type="entry name" value="ZF_RING_2"/>
    <property type="match status" value="1"/>
</dbReference>
<dbReference type="Proteomes" id="UP001187192">
    <property type="component" value="Unassembled WGS sequence"/>
</dbReference>
<comment type="caution">
    <text evidence="8">The sequence shown here is derived from an EMBL/GenBank/DDBJ whole genome shotgun (WGS) entry which is preliminary data.</text>
</comment>
<reference evidence="8" key="1">
    <citation type="submission" date="2023-07" db="EMBL/GenBank/DDBJ databases">
        <title>draft genome sequence of fig (Ficus carica).</title>
        <authorList>
            <person name="Takahashi T."/>
            <person name="Nishimura K."/>
        </authorList>
    </citation>
    <scope>NUCLEOTIDE SEQUENCE</scope>
</reference>